<dbReference type="GO" id="GO:0006508">
    <property type="term" value="P:proteolysis"/>
    <property type="evidence" value="ECO:0007669"/>
    <property type="project" value="UniProtKB-KW"/>
</dbReference>
<evidence type="ECO:0000256" key="1">
    <source>
        <dbReference type="ARBA" id="ARBA00001947"/>
    </source>
</evidence>
<dbReference type="EMBL" id="MVHS01000011">
    <property type="protein sequence ID" value="ORA71811.1"/>
    <property type="molecule type" value="Genomic_DNA"/>
</dbReference>
<evidence type="ECO:0000256" key="9">
    <source>
        <dbReference type="ARBA" id="ARBA00022833"/>
    </source>
</evidence>
<feature type="transmembrane region" description="Helical" evidence="13">
    <location>
        <begin position="132"/>
        <end position="151"/>
    </location>
</feature>
<dbReference type="GO" id="GO:0046872">
    <property type="term" value="F:metal ion binding"/>
    <property type="evidence" value="ECO:0007669"/>
    <property type="project" value="UniProtKB-KW"/>
</dbReference>
<evidence type="ECO:0000256" key="10">
    <source>
        <dbReference type="ARBA" id="ARBA00022989"/>
    </source>
</evidence>
<dbReference type="Proteomes" id="UP000192801">
    <property type="component" value="Unassembled WGS sequence"/>
</dbReference>
<evidence type="ECO:0000256" key="3">
    <source>
        <dbReference type="ARBA" id="ARBA00007931"/>
    </source>
</evidence>
<dbReference type="Pfam" id="PF02163">
    <property type="entry name" value="Peptidase_M50"/>
    <property type="match status" value="1"/>
</dbReference>
<keyword evidence="4" id="KW-1003">Cell membrane</keyword>
<dbReference type="RefSeq" id="WP_083030068.1">
    <property type="nucleotide sequence ID" value="NZ_AP022618.1"/>
</dbReference>
<feature type="transmembrane region" description="Helical" evidence="13">
    <location>
        <begin position="99"/>
        <end position="120"/>
    </location>
</feature>
<evidence type="ECO:0000256" key="8">
    <source>
        <dbReference type="ARBA" id="ARBA00022801"/>
    </source>
</evidence>
<proteinExistence type="inferred from homology"/>
<keyword evidence="5" id="KW-0645">Protease</keyword>
<sequence>MTVHPIRPAVRPSPVFLAVLGVAALGGVGAWFAGEASLPIPVMAYASVFVLVIAGWVVSLCLHEFGHAVTAWRFGDHDVAVRGYLTLNPLKYANPVMSLLLPILFILMGGIALPGGAVWVRINFMTKRQRSLVSLAGPSANLILAVLLLAATRVGHTPEHSVFWAGISFLALLQVMALVLNLLPIPGLDGYGALEPHLSPQTRQALEPMRQWGFLILIVLLMVPPLNGWFFDLVLRIYGLLGGIEPLAGLGYGLTLFWQH</sequence>
<evidence type="ECO:0000256" key="11">
    <source>
        <dbReference type="ARBA" id="ARBA00023049"/>
    </source>
</evidence>
<feature type="transmembrane region" description="Helical" evidence="13">
    <location>
        <begin position="212"/>
        <end position="231"/>
    </location>
</feature>
<keyword evidence="9" id="KW-0862">Zinc</keyword>
<feature type="transmembrane region" description="Helical" evidence="13">
    <location>
        <begin position="15"/>
        <end position="33"/>
    </location>
</feature>
<keyword evidence="16" id="KW-1185">Reference proteome</keyword>
<dbReference type="PANTHER" id="PTHR35864:SF1">
    <property type="entry name" value="ZINC METALLOPROTEASE YWHC-RELATED"/>
    <property type="match status" value="1"/>
</dbReference>
<gene>
    <name evidence="15" type="ORF">BST26_07110</name>
</gene>
<evidence type="ECO:0000256" key="4">
    <source>
        <dbReference type="ARBA" id="ARBA00022475"/>
    </source>
</evidence>
<keyword evidence="11" id="KW-0482">Metalloprotease</keyword>
<evidence type="ECO:0000256" key="6">
    <source>
        <dbReference type="ARBA" id="ARBA00022692"/>
    </source>
</evidence>
<evidence type="ECO:0000313" key="16">
    <source>
        <dbReference type="Proteomes" id="UP000192801"/>
    </source>
</evidence>
<keyword evidence="7" id="KW-0479">Metal-binding</keyword>
<organism evidence="15 16">
    <name type="scientific">Mycolicibacterium insubricum</name>
    <dbReference type="NCBI Taxonomy" id="444597"/>
    <lineage>
        <taxon>Bacteria</taxon>
        <taxon>Bacillati</taxon>
        <taxon>Actinomycetota</taxon>
        <taxon>Actinomycetes</taxon>
        <taxon>Mycobacteriales</taxon>
        <taxon>Mycobacteriaceae</taxon>
        <taxon>Mycolicibacterium</taxon>
    </lineage>
</organism>
<protein>
    <recommendedName>
        <fullName evidence="14">Peptidase M50 domain-containing protein</fullName>
    </recommendedName>
</protein>
<evidence type="ECO:0000259" key="14">
    <source>
        <dbReference type="Pfam" id="PF02163"/>
    </source>
</evidence>
<keyword evidence="6 13" id="KW-0812">Transmembrane</keyword>
<dbReference type="InterPro" id="IPR052348">
    <property type="entry name" value="Metallopeptidase_M50B"/>
</dbReference>
<comment type="caution">
    <text evidence="15">The sequence shown here is derived from an EMBL/GenBank/DDBJ whole genome shotgun (WGS) entry which is preliminary data.</text>
</comment>
<evidence type="ECO:0000256" key="12">
    <source>
        <dbReference type="ARBA" id="ARBA00023136"/>
    </source>
</evidence>
<comment type="similarity">
    <text evidence="3">Belongs to the peptidase M50B family.</text>
</comment>
<dbReference type="AlphaFoldDB" id="A0A1X0DHG0"/>
<evidence type="ECO:0000313" key="15">
    <source>
        <dbReference type="EMBL" id="ORA71811.1"/>
    </source>
</evidence>
<reference evidence="15 16" key="1">
    <citation type="submission" date="2016-12" db="EMBL/GenBank/DDBJ databases">
        <title>The new phylogeny of genus Mycobacterium.</title>
        <authorList>
            <person name="Tortoli E."/>
            <person name="Trovato A."/>
            <person name="Cirillo D.M."/>
        </authorList>
    </citation>
    <scope>NUCLEOTIDE SEQUENCE [LARGE SCALE GENOMIC DNA]</scope>
    <source>
        <strain evidence="15 16">DSM 45130</strain>
    </source>
</reference>
<dbReference type="STRING" id="444597.BST26_07110"/>
<accession>A0A1X0DHG0</accession>
<dbReference type="GO" id="GO:0005886">
    <property type="term" value="C:plasma membrane"/>
    <property type="evidence" value="ECO:0007669"/>
    <property type="project" value="UniProtKB-SubCell"/>
</dbReference>
<comment type="cofactor">
    <cofactor evidence="1">
        <name>Zn(2+)</name>
        <dbReference type="ChEBI" id="CHEBI:29105"/>
    </cofactor>
</comment>
<evidence type="ECO:0000256" key="13">
    <source>
        <dbReference type="SAM" id="Phobius"/>
    </source>
</evidence>
<dbReference type="InterPro" id="IPR008915">
    <property type="entry name" value="Peptidase_M50"/>
</dbReference>
<dbReference type="CDD" id="cd06158">
    <property type="entry name" value="S2P-M50_like_1"/>
    <property type="match status" value="1"/>
</dbReference>
<evidence type="ECO:0000256" key="2">
    <source>
        <dbReference type="ARBA" id="ARBA00004651"/>
    </source>
</evidence>
<comment type="subcellular location">
    <subcellularLocation>
        <location evidence="2">Cell membrane</location>
        <topology evidence="2">Multi-pass membrane protein</topology>
    </subcellularLocation>
</comment>
<name>A0A1X0DHG0_9MYCO</name>
<dbReference type="GO" id="GO:0008237">
    <property type="term" value="F:metallopeptidase activity"/>
    <property type="evidence" value="ECO:0007669"/>
    <property type="project" value="UniProtKB-KW"/>
</dbReference>
<keyword evidence="12 13" id="KW-0472">Membrane</keyword>
<evidence type="ECO:0000256" key="7">
    <source>
        <dbReference type="ARBA" id="ARBA00022723"/>
    </source>
</evidence>
<feature type="transmembrane region" description="Helical" evidence="13">
    <location>
        <begin position="45"/>
        <end position="65"/>
    </location>
</feature>
<feature type="transmembrane region" description="Helical" evidence="13">
    <location>
        <begin position="237"/>
        <end position="258"/>
    </location>
</feature>
<feature type="domain" description="Peptidase M50" evidence="14">
    <location>
        <begin position="53"/>
        <end position="151"/>
    </location>
</feature>
<evidence type="ECO:0000256" key="5">
    <source>
        <dbReference type="ARBA" id="ARBA00022670"/>
    </source>
</evidence>
<dbReference type="InterPro" id="IPR044537">
    <property type="entry name" value="Rip2-like"/>
</dbReference>
<dbReference type="PANTHER" id="PTHR35864">
    <property type="entry name" value="ZINC METALLOPROTEASE MJ0611-RELATED"/>
    <property type="match status" value="1"/>
</dbReference>
<keyword evidence="10 13" id="KW-1133">Transmembrane helix</keyword>
<feature type="transmembrane region" description="Helical" evidence="13">
    <location>
        <begin position="163"/>
        <end position="183"/>
    </location>
</feature>
<keyword evidence="8" id="KW-0378">Hydrolase</keyword>
<dbReference type="OrthoDB" id="9800627at2"/>